<evidence type="ECO:0000256" key="2">
    <source>
        <dbReference type="ARBA" id="ARBA00022801"/>
    </source>
</evidence>
<dbReference type="PANTHER" id="PTHR43053:SF4">
    <property type="entry name" value="MYOGENESIS-REGULATING GLYCOSIDASE"/>
    <property type="match status" value="1"/>
</dbReference>
<dbReference type="HOGENOM" id="CLU_1349874_0_0_1"/>
<feature type="transmembrane region" description="Helical" evidence="5">
    <location>
        <begin position="12"/>
        <end position="32"/>
    </location>
</feature>
<gene>
    <name evidence="8" type="ORF">LOTGIDRAFT_165230</name>
</gene>
<dbReference type="InterPro" id="IPR050985">
    <property type="entry name" value="Alpha-glycosidase_related"/>
</dbReference>
<protein>
    <recommendedName>
        <fullName evidence="10">DUF5110 domain-containing protein</fullName>
    </recommendedName>
</protein>
<dbReference type="Pfam" id="PF21365">
    <property type="entry name" value="Glyco_hydro_31_3rd"/>
    <property type="match status" value="1"/>
</dbReference>
<dbReference type="STRING" id="225164.V3ZCL1"/>
<feature type="domain" description="Glycoside hydrolase family 31 TIM barrel" evidence="6">
    <location>
        <begin position="5"/>
        <end position="105"/>
    </location>
</feature>
<dbReference type="InterPro" id="IPR000322">
    <property type="entry name" value="Glyco_hydro_31_TIM"/>
</dbReference>
<dbReference type="InterPro" id="IPR013780">
    <property type="entry name" value="Glyco_hydro_b"/>
</dbReference>
<evidence type="ECO:0008006" key="10">
    <source>
        <dbReference type="Google" id="ProtNLM"/>
    </source>
</evidence>
<dbReference type="GeneID" id="20239956"/>
<reference evidence="8 9" key="1">
    <citation type="journal article" date="2013" name="Nature">
        <title>Insights into bilaterian evolution from three spiralian genomes.</title>
        <authorList>
            <person name="Simakov O."/>
            <person name="Marletaz F."/>
            <person name="Cho S.J."/>
            <person name="Edsinger-Gonzales E."/>
            <person name="Havlak P."/>
            <person name="Hellsten U."/>
            <person name="Kuo D.H."/>
            <person name="Larsson T."/>
            <person name="Lv J."/>
            <person name="Arendt D."/>
            <person name="Savage R."/>
            <person name="Osoegawa K."/>
            <person name="de Jong P."/>
            <person name="Grimwood J."/>
            <person name="Chapman J.A."/>
            <person name="Shapiro H."/>
            <person name="Aerts A."/>
            <person name="Otillar R.P."/>
            <person name="Terry A.Y."/>
            <person name="Boore J.L."/>
            <person name="Grigoriev I.V."/>
            <person name="Lindberg D.R."/>
            <person name="Seaver E.C."/>
            <person name="Weisblat D.A."/>
            <person name="Putnam N.H."/>
            <person name="Rokhsar D.S."/>
        </authorList>
    </citation>
    <scope>NUCLEOTIDE SEQUENCE [LARGE SCALE GENOMIC DNA]</scope>
</reference>
<name>V3ZCL1_LOTGI</name>
<keyword evidence="5" id="KW-1133">Transmembrane helix</keyword>
<sequence length="197" mass="22438">MFDRSSSWDDKAGIQTLIPTILTFGLLGYPFVLADMVGGNAYGDLVTFKGGAYPDRELFIRWMEINTFFPTIQYSIAPWIYDTEVIELCRKYTDLHAKYAPMMVSLAKESMTTGDPIIRPIWWSSPKDETALTVDNEFLVGNSILVAPVIKKGQTSRDIYLPSGVWQDELKGGRHQGPKWLLNYKVELRELPYFNAL</sequence>
<dbReference type="PANTHER" id="PTHR43053">
    <property type="entry name" value="GLYCOSIDASE FAMILY 31"/>
    <property type="match status" value="1"/>
</dbReference>
<dbReference type="Proteomes" id="UP000030746">
    <property type="component" value="Unassembled WGS sequence"/>
</dbReference>
<dbReference type="GO" id="GO:0005975">
    <property type="term" value="P:carbohydrate metabolic process"/>
    <property type="evidence" value="ECO:0007669"/>
    <property type="project" value="InterPro"/>
</dbReference>
<feature type="domain" description="Glycosyl hydrolase family 31 C-terminal" evidence="7">
    <location>
        <begin position="114"/>
        <end position="194"/>
    </location>
</feature>
<evidence type="ECO:0000259" key="6">
    <source>
        <dbReference type="Pfam" id="PF01055"/>
    </source>
</evidence>
<proteinExistence type="inferred from homology"/>
<dbReference type="AlphaFoldDB" id="V3ZCL1"/>
<dbReference type="SUPFAM" id="SSF51011">
    <property type="entry name" value="Glycosyl hydrolase domain"/>
    <property type="match status" value="1"/>
</dbReference>
<dbReference type="SUPFAM" id="SSF51445">
    <property type="entry name" value="(Trans)glycosidases"/>
    <property type="match status" value="1"/>
</dbReference>
<dbReference type="Gene3D" id="2.60.40.1180">
    <property type="entry name" value="Golgi alpha-mannosidase II"/>
    <property type="match status" value="1"/>
</dbReference>
<evidence type="ECO:0000259" key="7">
    <source>
        <dbReference type="Pfam" id="PF21365"/>
    </source>
</evidence>
<dbReference type="CTD" id="20239956"/>
<dbReference type="Pfam" id="PF01055">
    <property type="entry name" value="Glyco_hydro_31_2nd"/>
    <property type="match status" value="1"/>
</dbReference>
<keyword evidence="5" id="KW-0812">Transmembrane</keyword>
<evidence type="ECO:0000256" key="4">
    <source>
        <dbReference type="RuleBase" id="RU361185"/>
    </source>
</evidence>
<dbReference type="OMA" id="APIMEEG"/>
<evidence type="ECO:0000256" key="3">
    <source>
        <dbReference type="ARBA" id="ARBA00023295"/>
    </source>
</evidence>
<dbReference type="KEGG" id="lgi:LOTGIDRAFT_165230"/>
<evidence type="ECO:0000256" key="5">
    <source>
        <dbReference type="SAM" id="Phobius"/>
    </source>
</evidence>
<keyword evidence="9" id="KW-1185">Reference proteome</keyword>
<evidence type="ECO:0000256" key="1">
    <source>
        <dbReference type="ARBA" id="ARBA00007806"/>
    </source>
</evidence>
<organism evidence="8 9">
    <name type="scientific">Lottia gigantea</name>
    <name type="common">Giant owl limpet</name>
    <dbReference type="NCBI Taxonomy" id="225164"/>
    <lineage>
        <taxon>Eukaryota</taxon>
        <taxon>Metazoa</taxon>
        <taxon>Spiralia</taxon>
        <taxon>Lophotrochozoa</taxon>
        <taxon>Mollusca</taxon>
        <taxon>Gastropoda</taxon>
        <taxon>Patellogastropoda</taxon>
        <taxon>Lottioidea</taxon>
        <taxon>Lottiidae</taxon>
        <taxon>Lottia</taxon>
    </lineage>
</organism>
<dbReference type="InterPro" id="IPR048395">
    <property type="entry name" value="Glyco_hydro_31_C"/>
</dbReference>
<dbReference type="GO" id="GO:0004553">
    <property type="term" value="F:hydrolase activity, hydrolyzing O-glycosyl compounds"/>
    <property type="evidence" value="ECO:0007669"/>
    <property type="project" value="InterPro"/>
</dbReference>
<evidence type="ECO:0000313" key="9">
    <source>
        <dbReference type="Proteomes" id="UP000030746"/>
    </source>
</evidence>
<accession>V3ZCL1</accession>
<keyword evidence="2 4" id="KW-0378">Hydrolase</keyword>
<comment type="similarity">
    <text evidence="1 4">Belongs to the glycosyl hydrolase 31 family.</text>
</comment>
<dbReference type="RefSeq" id="XP_009060484.1">
    <property type="nucleotide sequence ID" value="XM_009062236.1"/>
</dbReference>
<keyword evidence="5" id="KW-0472">Membrane</keyword>
<dbReference type="OrthoDB" id="10070917at2759"/>
<keyword evidence="3 4" id="KW-0326">Glycosidase</keyword>
<dbReference type="Gene3D" id="3.20.20.80">
    <property type="entry name" value="Glycosidases"/>
    <property type="match status" value="1"/>
</dbReference>
<evidence type="ECO:0000313" key="8">
    <source>
        <dbReference type="EMBL" id="ESO88813.1"/>
    </source>
</evidence>
<dbReference type="InterPro" id="IPR017853">
    <property type="entry name" value="GH"/>
</dbReference>
<dbReference type="EMBL" id="KB202620">
    <property type="protein sequence ID" value="ESO88813.1"/>
    <property type="molecule type" value="Genomic_DNA"/>
</dbReference>